<dbReference type="InterPro" id="IPR002656">
    <property type="entry name" value="Acyl_transf_3_dom"/>
</dbReference>
<feature type="transmembrane region" description="Helical" evidence="1">
    <location>
        <begin position="145"/>
        <end position="164"/>
    </location>
</feature>
<dbReference type="RefSeq" id="WP_039473526.1">
    <property type="nucleotide sequence ID" value="NZ_JSYN01000006.1"/>
</dbReference>
<dbReference type="GO" id="GO:0016747">
    <property type="term" value="F:acyltransferase activity, transferring groups other than amino-acyl groups"/>
    <property type="evidence" value="ECO:0007669"/>
    <property type="project" value="InterPro"/>
</dbReference>
<evidence type="ECO:0000313" key="3">
    <source>
        <dbReference type="EMBL" id="KIA95116.1"/>
    </source>
</evidence>
<gene>
    <name evidence="3" type="ORF">OC25_07190</name>
</gene>
<dbReference type="GO" id="GO:0016020">
    <property type="term" value="C:membrane"/>
    <property type="evidence" value="ECO:0007669"/>
    <property type="project" value="TreeGrafter"/>
</dbReference>
<dbReference type="PANTHER" id="PTHR23028:SF53">
    <property type="entry name" value="ACYL_TRANSF_3 DOMAIN-CONTAINING PROTEIN"/>
    <property type="match status" value="1"/>
</dbReference>
<feature type="transmembrane region" description="Helical" evidence="1">
    <location>
        <begin position="237"/>
        <end position="255"/>
    </location>
</feature>
<name>A0A0C1DC28_9SPHI</name>
<feature type="transmembrane region" description="Helical" evidence="1">
    <location>
        <begin position="214"/>
        <end position="231"/>
    </location>
</feature>
<protein>
    <recommendedName>
        <fullName evidence="2">Acyltransferase 3 domain-containing protein</fullName>
    </recommendedName>
</protein>
<feature type="transmembrane region" description="Helical" evidence="1">
    <location>
        <begin position="12"/>
        <end position="31"/>
    </location>
</feature>
<feature type="transmembrane region" description="Helical" evidence="1">
    <location>
        <begin position="116"/>
        <end position="133"/>
    </location>
</feature>
<feature type="transmembrane region" description="Helical" evidence="1">
    <location>
        <begin position="302"/>
        <end position="321"/>
    </location>
</feature>
<keyword evidence="1" id="KW-1133">Transmembrane helix</keyword>
<reference evidence="3 4" key="1">
    <citation type="submission" date="2014-10" db="EMBL/GenBank/DDBJ databases">
        <title>Pedobacter Kyungheensis.</title>
        <authorList>
            <person name="Anderson B.M."/>
            <person name="Newman J.D."/>
        </authorList>
    </citation>
    <scope>NUCLEOTIDE SEQUENCE [LARGE SCALE GENOMIC DNA]</scope>
    <source>
        <strain evidence="3 4">KACC 16221</strain>
    </source>
</reference>
<keyword evidence="4" id="KW-1185">Reference proteome</keyword>
<evidence type="ECO:0000259" key="2">
    <source>
        <dbReference type="Pfam" id="PF01757"/>
    </source>
</evidence>
<dbReference type="AlphaFoldDB" id="A0A0C1DC28"/>
<dbReference type="OrthoDB" id="9767863at2"/>
<evidence type="ECO:0000313" key="4">
    <source>
        <dbReference type="Proteomes" id="UP000031246"/>
    </source>
</evidence>
<keyword evidence="1" id="KW-0812">Transmembrane</keyword>
<proteinExistence type="predicted"/>
<dbReference type="EMBL" id="JSYN01000006">
    <property type="protein sequence ID" value="KIA95116.1"/>
    <property type="molecule type" value="Genomic_DNA"/>
</dbReference>
<dbReference type="InterPro" id="IPR050879">
    <property type="entry name" value="Acyltransferase_3"/>
</dbReference>
<feature type="transmembrane region" description="Helical" evidence="1">
    <location>
        <begin position="92"/>
        <end position="110"/>
    </location>
</feature>
<sequence length="338" mass="39661">MDKKVQCIQWLNGLDSLRFILALVVLLSHIFTHPDFQLIPNTEISGIIYTLIRIISNGTAAVIGFFILSGFIIHYTSKLQVTQLKKFYARRFIRILGPLAVVFLLGYRFGHPEKGVVWSLLCELIFYALYPFIQKINLNWNSKLIISFLVSLIAIYFFAYHDILAMVNQSANHYHGYYWQAGPLYTWIIGLPCWLFGVKIAEDIHSDDQTSFKVVFLYRISVLICSVLLHFLKEEYFISYILSMNFFAILCYYWLKNEIIYSKYKKILRFPEQLGKSSYSLYIFHPLNILLIHKLIQINNLTSILIVITAIILSYIFYLLIEKPFHHFARFIGNKFNQ</sequence>
<feature type="transmembrane region" description="Helical" evidence="1">
    <location>
        <begin position="51"/>
        <end position="72"/>
    </location>
</feature>
<comment type="caution">
    <text evidence="3">The sequence shown here is derived from an EMBL/GenBank/DDBJ whole genome shotgun (WGS) entry which is preliminary data.</text>
</comment>
<dbReference type="PANTHER" id="PTHR23028">
    <property type="entry name" value="ACETYLTRANSFERASE"/>
    <property type="match status" value="1"/>
</dbReference>
<keyword evidence="1" id="KW-0472">Membrane</keyword>
<dbReference type="Pfam" id="PF01757">
    <property type="entry name" value="Acyl_transf_3"/>
    <property type="match status" value="1"/>
</dbReference>
<dbReference type="GO" id="GO:0009103">
    <property type="term" value="P:lipopolysaccharide biosynthetic process"/>
    <property type="evidence" value="ECO:0007669"/>
    <property type="project" value="TreeGrafter"/>
</dbReference>
<evidence type="ECO:0000256" key="1">
    <source>
        <dbReference type="SAM" id="Phobius"/>
    </source>
</evidence>
<feature type="transmembrane region" description="Helical" evidence="1">
    <location>
        <begin position="184"/>
        <end position="202"/>
    </location>
</feature>
<accession>A0A0C1DC28</accession>
<feature type="domain" description="Acyltransferase 3" evidence="2">
    <location>
        <begin position="12"/>
        <end position="318"/>
    </location>
</feature>
<dbReference type="Proteomes" id="UP000031246">
    <property type="component" value="Unassembled WGS sequence"/>
</dbReference>
<organism evidence="3 4">
    <name type="scientific">Pedobacter kyungheensis</name>
    <dbReference type="NCBI Taxonomy" id="1069985"/>
    <lineage>
        <taxon>Bacteria</taxon>
        <taxon>Pseudomonadati</taxon>
        <taxon>Bacteroidota</taxon>
        <taxon>Sphingobacteriia</taxon>
        <taxon>Sphingobacteriales</taxon>
        <taxon>Sphingobacteriaceae</taxon>
        <taxon>Pedobacter</taxon>
    </lineage>
</organism>